<dbReference type="FunFam" id="6.10.250.3420:FF:000001">
    <property type="entry name" value="Hsc70-interacting protein-like protein"/>
    <property type="match status" value="1"/>
</dbReference>
<keyword evidence="11" id="KW-1185">Reference proteome</keyword>
<dbReference type="GO" id="GO:0046983">
    <property type="term" value="F:protein dimerization activity"/>
    <property type="evidence" value="ECO:0007669"/>
    <property type="project" value="InterPro"/>
</dbReference>
<dbReference type="SMART" id="SM00727">
    <property type="entry name" value="STI1"/>
    <property type="match status" value="1"/>
</dbReference>
<keyword evidence="3 7" id="KW-0802">TPR repeat</keyword>
<evidence type="ECO:0000256" key="6">
    <source>
        <dbReference type="ARBA" id="ARBA00064040"/>
    </source>
</evidence>
<protein>
    <recommendedName>
        <fullName evidence="9">STI1 domain-containing protein</fullName>
    </recommendedName>
</protein>
<dbReference type="KEGG" id="der:6550879"/>
<reference evidence="10 11" key="2">
    <citation type="journal article" date="2008" name="Bioinformatics">
        <title>Assembly reconciliation.</title>
        <authorList>
            <person name="Zimin A.V."/>
            <person name="Smith D.R."/>
            <person name="Sutton G."/>
            <person name="Yorke J.A."/>
        </authorList>
    </citation>
    <scope>NUCLEOTIDE SEQUENCE [LARGE SCALE GENOMIC DNA]</scope>
    <source>
        <strain evidence="10 11">TSC#14021-0224.01</strain>
    </source>
</reference>
<dbReference type="HOGENOM" id="CLU_026202_0_1_1"/>
<evidence type="ECO:0000256" key="4">
    <source>
        <dbReference type="ARBA" id="ARBA00023054"/>
    </source>
</evidence>
<evidence type="ECO:0000313" key="11">
    <source>
        <dbReference type="Proteomes" id="UP000008711"/>
    </source>
</evidence>
<name>B3NSR6_DROER</name>
<dbReference type="eggNOG" id="KOG1308">
    <property type="taxonomic scope" value="Eukaryota"/>
</dbReference>
<feature type="compositionally biased region" description="Basic and acidic residues" evidence="8">
    <location>
        <begin position="385"/>
        <end position="401"/>
    </location>
</feature>
<dbReference type="GO" id="GO:0005634">
    <property type="term" value="C:nucleus"/>
    <property type="evidence" value="ECO:0007669"/>
    <property type="project" value="UniProtKB-ARBA"/>
</dbReference>
<feature type="region of interest" description="Disordered" evidence="8">
    <location>
        <begin position="380"/>
        <end position="410"/>
    </location>
</feature>
<dbReference type="PANTHER" id="PTHR45883:SF2">
    <property type="entry name" value="HSC70-INTERACTING PROTEIN"/>
    <property type="match status" value="1"/>
</dbReference>
<comment type="subunit">
    <text evidence="6">Homotetramer. Interacts with Hsc70 as well as DNAJ homologs and Hsp90.</text>
</comment>
<dbReference type="Gene3D" id="1.10.260.100">
    <property type="match status" value="1"/>
</dbReference>
<evidence type="ECO:0000256" key="3">
    <source>
        <dbReference type="ARBA" id="ARBA00022803"/>
    </source>
</evidence>
<comment type="function">
    <text evidence="5">One HIP oligomer binds the ATPase domains of at least two HSC70 molecules dependent on activation of the HSC70 ATPase by HSP40. Stabilizes the ADP state of HSC70 that has a high affinity for substrate protein. Through its own chaperone activity, it may contribute to the interaction of HSC70 with various target proteins.</text>
</comment>
<sequence length="410" mass="43727">MALPIQHEDLTKLKVFIDFVVANPTVLNMPQLQFVKDFVEKFGGKVPPGQFSDGGAGGKCPFGGDAGAKAKEPASGATDGNAPVDSEDEESLSDPESDVELDMEGVIEADSDPAQPMGDSSKEPTEEEVDQAGDLRAQAASAYGQQKFDEAIAFYTKAIELNPGNALFHAKRGQAFLKLKKPNACIRDCDKALELNCDSAAAYKFRGRARRLLGDFELAAKDLRQACKLDFDEETDEWLKEVTPNAKKIEQHRVKQERRQAERKIKERQRAQRRARKEQEKQNASSGGSSGGFPGGPSGFPGGMPGGFPGGASGGFPGGFPGAFPGNVDMTDLLGAIKDPEVAAAMQDILANPANITKYASNPKIFNLIKKFVPGGDLGAAFGQADEKAGEPSEPKTKKGSADFVDDGLD</sequence>
<dbReference type="OrthoDB" id="533763at2759"/>
<evidence type="ECO:0000256" key="5">
    <source>
        <dbReference type="ARBA" id="ARBA00037033"/>
    </source>
</evidence>
<feature type="compositionally biased region" description="Acidic residues" evidence="8">
    <location>
        <begin position="85"/>
        <end position="111"/>
    </location>
</feature>
<organism evidence="10 11">
    <name type="scientific">Drosophila erecta</name>
    <name type="common">Fruit fly</name>
    <dbReference type="NCBI Taxonomy" id="7220"/>
    <lineage>
        <taxon>Eukaryota</taxon>
        <taxon>Metazoa</taxon>
        <taxon>Ecdysozoa</taxon>
        <taxon>Arthropoda</taxon>
        <taxon>Hexapoda</taxon>
        <taxon>Insecta</taxon>
        <taxon>Pterygota</taxon>
        <taxon>Neoptera</taxon>
        <taxon>Endopterygota</taxon>
        <taxon>Diptera</taxon>
        <taxon>Brachycera</taxon>
        <taxon>Muscomorpha</taxon>
        <taxon>Ephydroidea</taxon>
        <taxon>Drosophilidae</taxon>
        <taxon>Drosophila</taxon>
        <taxon>Sophophora</taxon>
    </lineage>
</organism>
<dbReference type="EMBL" id="CH954180">
    <property type="protein sequence ID" value="EDV45746.2"/>
    <property type="molecule type" value="Genomic_DNA"/>
</dbReference>
<dbReference type="InterPro" id="IPR011990">
    <property type="entry name" value="TPR-like_helical_dom_sf"/>
</dbReference>
<dbReference type="GO" id="GO:0030544">
    <property type="term" value="F:Hsp70 protein binding"/>
    <property type="evidence" value="ECO:0007669"/>
    <property type="project" value="TreeGrafter"/>
</dbReference>
<evidence type="ECO:0000259" key="9">
    <source>
        <dbReference type="SMART" id="SM00727"/>
    </source>
</evidence>
<dbReference type="SUPFAM" id="SSF48452">
    <property type="entry name" value="TPR-like"/>
    <property type="match status" value="1"/>
</dbReference>
<dbReference type="InterPro" id="IPR006636">
    <property type="entry name" value="STI1_HS-bd"/>
</dbReference>
<evidence type="ECO:0000313" key="10">
    <source>
        <dbReference type="EMBL" id="EDV45746.2"/>
    </source>
</evidence>
<dbReference type="InterPro" id="IPR034649">
    <property type="entry name" value="Hip_N"/>
</dbReference>
<evidence type="ECO:0000256" key="7">
    <source>
        <dbReference type="PROSITE-ProRule" id="PRU00339"/>
    </source>
</evidence>
<reference evidence="10 11" key="1">
    <citation type="journal article" date="2007" name="Nature">
        <title>Evolution of genes and genomes on the Drosophila phylogeny.</title>
        <authorList>
            <consortium name="Drosophila 12 Genomes Consortium"/>
            <person name="Clark A.G."/>
            <person name="Eisen M.B."/>
            <person name="Smith D.R."/>
            <person name="Bergman C.M."/>
            <person name="Oliver B."/>
            <person name="Markow T.A."/>
            <person name="Kaufman T.C."/>
            <person name="Kellis M."/>
            <person name="Gelbart W."/>
            <person name="Iyer V.N."/>
            <person name="Pollard D.A."/>
            <person name="Sackton T.B."/>
            <person name="Larracuente A.M."/>
            <person name="Singh N.D."/>
            <person name="Abad J.P."/>
            <person name="Abt D.N."/>
            <person name="Adryan B."/>
            <person name="Aguade M."/>
            <person name="Akashi H."/>
            <person name="Anderson W.W."/>
            <person name="Aquadro C.F."/>
            <person name="Ardell D.H."/>
            <person name="Arguello R."/>
            <person name="Artieri C.G."/>
            <person name="Barbash D.A."/>
            <person name="Barker D."/>
            <person name="Barsanti P."/>
            <person name="Batterham P."/>
            <person name="Batzoglou S."/>
            <person name="Begun D."/>
            <person name="Bhutkar A."/>
            <person name="Blanco E."/>
            <person name="Bosak S.A."/>
            <person name="Bradley R.K."/>
            <person name="Brand A.D."/>
            <person name="Brent M.R."/>
            <person name="Brooks A.N."/>
            <person name="Brown R.H."/>
            <person name="Butlin R.K."/>
            <person name="Caggese C."/>
            <person name="Calvi B.R."/>
            <person name="Bernardo de Carvalho A."/>
            <person name="Caspi A."/>
            <person name="Castrezana S."/>
            <person name="Celniker S.E."/>
            <person name="Chang J.L."/>
            <person name="Chapple C."/>
            <person name="Chatterji S."/>
            <person name="Chinwalla A."/>
            <person name="Civetta A."/>
            <person name="Clifton S.W."/>
            <person name="Comeron J.M."/>
            <person name="Costello J.C."/>
            <person name="Coyne J.A."/>
            <person name="Daub J."/>
            <person name="David R.G."/>
            <person name="Delcher A.L."/>
            <person name="Delehaunty K."/>
            <person name="Do C.B."/>
            <person name="Ebling H."/>
            <person name="Edwards K."/>
            <person name="Eickbush T."/>
            <person name="Evans J.D."/>
            <person name="Filipski A."/>
            <person name="Findeiss S."/>
            <person name="Freyhult E."/>
            <person name="Fulton L."/>
            <person name="Fulton R."/>
            <person name="Garcia A.C."/>
            <person name="Gardiner A."/>
            <person name="Garfield D.A."/>
            <person name="Garvin B.E."/>
            <person name="Gibson G."/>
            <person name="Gilbert D."/>
            <person name="Gnerre S."/>
            <person name="Godfrey J."/>
            <person name="Good R."/>
            <person name="Gotea V."/>
            <person name="Gravely B."/>
            <person name="Greenberg A.J."/>
            <person name="Griffiths-Jones S."/>
            <person name="Gross S."/>
            <person name="Guigo R."/>
            <person name="Gustafson E.A."/>
            <person name="Haerty W."/>
            <person name="Hahn M.W."/>
            <person name="Halligan D.L."/>
            <person name="Halpern A.L."/>
            <person name="Halter G.M."/>
            <person name="Han M.V."/>
            <person name="Heger A."/>
            <person name="Hillier L."/>
            <person name="Hinrichs A.S."/>
            <person name="Holmes I."/>
            <person name="Hoskins R.A."/>
            <person name="Hubisz M.J."/>
            <person name="Hultmark D."/>
            <person name="Huntley M.A."/>
            <person name="Jaffe D.B."/>
            <person name="Jagadeeshan S."/>
            <person name="Jeck W.R."/>
            <person name="Johnson J."/>
            <person name="Jones C.D."/>
            <person name="Jordan W.C."/>
            <person name="Karpen G.H."/>
            <person name="Kataoka E."/>
            <person name="Keightley P.D."/>
            <person name="Kheradpour P."/>
            <person name="Kirkness E.F."/>
            <person name="Koerich L.B."/>
            <person name="Kristiansen K."/>
            <person name="Kudrna D."/>
            <person name="Kulathinal R.J."/>
            <person name="Kumar S."/>
            <person name="Kwok R."/>
            <person name="Lander E."/>
            <person name="Langley C.H."/>
            <person name="Lapoint R."/>
            <person name="Lazzaro B.P."/>
            <person name="Lee S.J."/>
            <person name="Levesque L."/>
            <person name="Li R."/>
            <person name="Lin C.F."/>
            <person name="Lin M.F."/>
            <person name="Lindblad-Toh K."/>
            <person name="Llopart A."/>
            <person name="Long M."/>
            <person name="Low L."/>
            <person name="Lozovsky E."/>
            <person name="Lu J."/>
            <person name="Luo M."/>
            <person name="Machado C.A."/>
            <person name="Makalowski W."/>
            <person name="Marzo M."/>
            <person name="Matsuda M."/>
            <person name="Matzkin L."/>
            <person name="McAllister B."/>
            <person name="McBride C.S."/>
            <person name="McKernan B."/>
            <person name="McKernan K."/>
            <person name="Mendez-Lago M."/>
            <person name="Minx P."/>
            <person name="Mollenhauer M.U."/>
            <person name="Montooth K."/>
            <person name="Mount S.M."/>
            <person name="Mu X."/>
            <person name="Myers E."/>
            <person name="Negre B."/>
            <person name="Newfeld S."/>
            <person name="Nielsen R."/>
            <person name="Noor M.A."/>
            <person name="O'Grady P."/>
            <person name="Pachter L."/>
            <person name="Papaceit M."/>
            <person name="Parisi M.J."/>
            <person name="Parisi M."/>
            <person name="Parts L."/>
            <person name="Pedersen J.S."/>
            <person name="Pesole G."/>
            <person name="Phillippy A.M."/>
            <person name="Ponting C.P."/>
            <person name="Pop M."/>
            <person name="Porcelli D."/>
            <person name="Powell J.R."/>
            <person name="Prohaska S."/>
            <person name="Pruitt K."/>
            <person name="Puig M."/>
            <person name="Quesneville H."/>
            <person name="Ram K.R."/>
            <person name="Rand D."/>
            <person name="Rasmussen M.D."/>
            <person name="Reed L.K."/>
            <person name="Reenan R."/>
            <person name="Reily A."/>
            <person name="Remington K.A."/>
            <person name="Rieger T.T."/>
            <person name="Ritchie M.G."/>
            <person name="Robin C."/>
            <person name="Rogers Y.H."/>
            <person name="Rohde C."/>
            <person name="Rozas J."/>
            <person name="Rubenfield M.J."/>
            <person name="Ruiz A."/>
            <person name="Russo S."/>
            <person name="Salzberg S.L."/>
            <person name="Sanchez-Gracia A."/>
            <person name="Saranga D.J."/>
            <person name="Sato H."/>
            <person name="Schaeffer S.W."/>
            <person name="Schatz M.C."/>
            <person name="Schlenke T."/>
            <person name="Schwartz R."/>
            <person name="Segarra C."/>
            <person name="Singh R.S."/>
            <person name="Sirot L."/>
            <person name="Sirota M."/>
            <person name="Sisneros N.B."/>
            <person name="Smith C.D."/>
            <person name="Smith T.F."/>
            <person name="Spieth J."/>
            <person name="Stage D.E."/>
            <person name="Stark A."/>
            <person name="Stephan W."/>
            <person name="Strausberg R.L."/>
            <person name="Strempel S."/>
            <person name="Sturgill D."/>
            <person name="Sutton G."/>
            <person name="Sutton G.G."/>
            <person name="Tao W."/>
            <person name="Teichmann S."/>
            <person name="Tobari Y.N."/>
            <person name="Tomimura Y."/>
            <person name="Tsolas J.M."/>
            <person name="Valente V.L."/>
            <person name="Venter E."/>
            <person name="Venter J.C."/>
            <person name="Vicario S."/>
            <person name="Vieira F.G."/>
            <person name="Vilella A.J."/>
            <person name="Villasante A."/>
            <person name="Walenz B."/>
            <person name="Wang J."/>
            <person name="Wasserman M."/>
            <person name="Watts T."/>
            <person name="Wilson D."/>
            <person name="Wilson R.K."/>
            <person name="Wing R.A."/>
            <person name="Wolfner M.F."/>
            <person name="Wong A."/>
            <person name="Wong G.K."/>
            <person name="Wu C.I."/>
            <person name="Wu G."/>
            <person name="Yamamoto D."/>
            <person name="Yang H.P."/>
            <person name="Yang S.P."/>
            <person name="Yorke J.A."/>
            <person name="Yoshida K."/>
            <person name="Zdobnov E."/>
            <person name="Zhang P."/>
            <person name="Zhang Y."/>
            <person name="Zimin A.V."/>
            <person name="Baldwin J."/>
            <person name="Abdouelleil A."/>
            <person name="Abdulkadir J."/>
            <person name="Abebe A."/>
            <person name="Abera B."/>
            <person name="Abreu J."/>
            <person name="Acer S.C."/>
            <person name="Aftuck L."/>
            <person name="Alexander A."/>
            <person name="An P."/>
            <person name="Anderson E."/>
            <person name="Anderson S."/>
            <person name="Arachi H."/>
            <person name="Azer M."/>
            <person name="Bachantsang P."/>
            <person name="Barry A."/>
            <person name="Bayul T."/>
            <person name="Berlin A."/>
            <person name="Bessette D."/>
            <person name="Bloom T."/>
            <person name="Blye J."/>
            <person name="Boguslavskiy L."/>
            <person name="Bonnet C."/>
            <person name="Boukhgalter B."/>
            <person name="Bourzgui I."/>
            <person name="Brown A."/>
            <person name="Cahill P."/>
            <person name="Channer S."/>
            <person name="Cheshatsang Y."/>
            <person name="Chuda L."/>
            <person name="Citroen M."/>
            <person name="Collymore A."/>
            <person name="Cooke P."/>
            <person name="Costello M."/>
            <person name="D'Aco K."/>
            <person name="Daza R."/>
            <person name="De Haan G."/>
            <person name="DeGray S."/>
            <person name="DeMaso C."/>
            <person name="Dhargay N."/>
            <person name="Dooley K."/>
            <person name="Dooley E."/>
            <person name="Doricent M."/>
            <person name="Dorje P."/>
            <person name="Dorjee K."/>
            <person name="Dupes A."/>
            <person name="Elong R."/>
            <person name="Falk J."/>
            <person name="Farina A."/>
            <person name="Faro S."/>
            <person name="Ferguson D."/>
            <person name="Fisher S."/>
            <person name="Foley C.D."/>
            <person name="Franke A."/>
            <person name="Friedrich D."/>
            <person name="Gadbois L."/>
            <person name="Gearin G."/>
            <person name="Gearin C.R."/>
            <person name="Giannoukos G."/>
            <person name="Goode T."/>
            <person name="Graham J."/>
            <person name="Grandbois E."/>
            <person name="Grewal S."/>
            <person name="Gyaltsen K."/>
            <person name="Hafez N."/>
            <person name="Hagos B."/>
            <person name="Hall J."/>
            <person name="Henson C."/>
            <person name="Hollinger A."/>
            <person name="Honan T."/>
            <person name="Huard M.D."/>
            <person name="Hughes L."/>
            <person name="Hurhula B."/>
            <person name="Husby M.E."/>
            <person name="Kamat A."/>
            <person name="Kanga B."/>
            <person name="Kashin S."/>
            <person name="Khazanovich D."/>
            <person name="Kisner P."/>
            <person name="Lance K."/>
            <person name="Lara M."/>
            <person name="Lee W."/>
            <person name="Lennon N."/>
            <person name="Letendre F."/>
            <person name="LeVine R."/>
            <person name="Lipovsky A."/>
            <person name="Liu X."/>
            <person name="Liu J."/>
            <person name="Liu S."/>
            <person name="Lokyitsang T."/>
            <person name="Lokyitsang Y."/>
            <person name="Lubonja R."/>
            <person name="Lui A."/>
            <person name="MacDonald P."/>
            <person name="Magnisalis V."/>
            <person name="Maru K."/>
            <person name="Matthews C."/>
            <person name="McCusker W."/>
            <person name="McDonough S."/>
            <person name="Mehta T."/>
            <person name="Meldrim J."/>
            <person name="Meneus L."/>
            <person name="Mihai O."/>
            <person name="Mihalev A."/>
            <person name="Mihova T."/>
            <person name="Mittelman R."/>
            <person name="Mlenga V."/>
            <person name="Montmayeur A."/>
            <person name="Mulrain L."/>
            <person name="Navidi A."/>
            <person name="Naylor J."/>
            <person name="Negash T."/>
            <person name="Nguyen T."/>
            <person name="Nguyen N."/>
            <person name="Nicol R."/>
            <person name="Norbu C."/>
            <person name="Norbu N."/>
            <person name="Novod N."/>
            <person name="O'Neill B."/>
            <person name="Osman S."/>
            <person name="Markiewicz E."/>
            <person name="Oyono O.L."/>
            <person name="Patti C."/>
            <person name="Phunkhang P."/>
            <person name="Pierre F."/>
            <person name="Priest M."/>
            <person name="Raghuraman S."/>
            <person name="Rege F."/>
            <person name="Reyes R."/>
            <person name="Rise C."/>
            <person name="Rogov P."/>
            <person name="Ross K."/>
            <person name="Ryan E."/>
            <person name="Settipalli S."/>
            <person name="Shea T."/>
            <person name="Sherpa N."/>
            <person name="Shi L."/>
            <person name="Shih D."/>
            <person name="Sparrow T."/>
            <person name="Spaulding J."/>
            <person name="Stalker J."/>
            <person name="Stange-Thomann N."/>
            <person name="Stavropoulos S."/>
            <person name="Stone C."/>
            <person name="Strader C."/>
            <person name="Tesfaye S."/>
            <person name="Thomson T."/>
            <person name="Thoulutsang Y."/>
            <person name="Thoulutsang D."/>
            <person name="Topham K."/>
            <person name="Topping I."/>
            <person name="Tsamla T."/>
            <person name="Vassiliev H."/>
            <person name="Vo A."/>
            <person name="Wangchuk T."/>
            <person name="Wangdi T."/>
            <person name="Weiand M."/>
            <person name="Wilkinson J."/>
            <person name="Wilson A."/>
            <person name="Yadav S."/>
            <person name="Young G."/>
            <person name="Yu Q."/>
            <person name="Zembek L."/>
            <person name="Zhong D."/>
            <person name="Zimmer A."/>
            <person name="Zwirko Z."/>
            <person name="Jaffe D.B."/>
            <person name="Alvarez P."/>
            <person name="Brockman W."/>
            <person name="Butler J."/>
            <person name="Chin C."/>
            <person name="Gnerre S."/>
            <person name="Grabherr M."/>
            <person name="Kleber M."/>
            <person name="Mauceli E."/>
            <person name="MacCallum I."/>
        </authorList>
    </citation>
    <scope>NUCLEOTIDE SEQUENCE [LARGE SCALE GENOMIC DNA]</scope>
    <source>
        <strain evidence="10 11">TSC#14021-0224.01</strain>
    </source>
</reference>
<dbReference type="Pfam" id="PF13181">
    <property type="entry name" value="TPR_8"/>
    <property type="match status" value="1"/>
</dbReference>
<feature type="compositionally biased region" description="Gly residues" evidence="8">
    <location>
        <begin position="288"/>
        <end position="314"/>
    </location>
</feature>
<keyword evidence="2" id="KW-0677">Repeat</keyword>
<feature type="repeat" description="TPR" evidence="7">
    <location>
        <begin position="132"/>
        <end position="165"/>
    </location>
</feature>
<evidence type="ECO:0000256" key="8">
    <source>
        <dbReference type="SAM" id="MobiDB-lite"/>
    </source>
</evidence>
<dbReference type="Pfam" id="PF18253">
    <property type="entry name" value="HipN"/>
    <property type="match status" value="1"/>
</dbReference>
<gene>
    <name evidence="10" type="primary">Dere\GG18670</name>
    <name evidence="10" type="synonym">dere_GLEANR_3487</name>
    <name evidence="10" type="synonym">GG18670</name>
    <name evidence="10" type="ORF">Dere_GG18670</name>
</gene>
<dbReference type="SMART" id="SM00028">
    <property type="entry name" value="TPR"/>
    <property type="match status" value="3"/>
</dbReference>
<feature type="compositionally biased region" description="Basic and acidic residues" evidence="8">
    <location>
        <begin position="249"/>
        <end position="270"/>
    </location>
</feature>
<proteinExistence type="inferred from homology"/>
<dbReference type="PANTHER" id="PTHR45883">
    <property type="entry name" value="HSC70-INTERACTING PROTEIN"/>
    <property type="match status" value="1"/>
</dbReference>
<accession>B3NSR6</accession>
<keyword evidence="4" id="KW-0175">Coiled coil</keyword>
<dbReference type="Gene3D" id="1.25.40.10">
    <property type="entry name" value="Tetratricopeptide repeat domain"/>
    <property type="match status" value="1"/>
</dbReference>
<dbReference type="AlphaFoldDB" id="B3NSR6"/>
<dbReference type="Gene3D" id="6.10.250.3420">
    <property type="match status" value="1"/>
</dbReference>
<dbReference type="Proteomes" id="UP000008711">
    <property type="component" value="Unassembled WGS sequence"/>
</dbReference>
<dbReference type="InterPro" id="IPR019734">
    <property type="entry name" value="TPR_rpt"/>
</dbReference>
<dbReference type="PROSITE" id="PS50005">
    <property type="entry name" value="TPR"/>
    <property type="match status" value="1"/>
</dbReference>
<feature type="region of interest" description="Disordered" evidence="8">
    <location>
        <begin position="249"/>
        <end position="314"/>
    </location>
</feature>
<dbReference type="Pfam" id="PF13414">
    <property type="entry name" value="TPR_11"/>
    <property type="match status" value="1"/>
</dbReference>
<evidence type="ECO:0000256" key="1">
    <source>
        <dbReference type="ARBA" id="ARBA00009015"/>
    </source>
</evidence>
<feature type="domain" description="STI1" evidence="9">
    <location>
        <begin position="330"/>
        <end position="369"/>
    </location>
</feature>
<evidence type="ECO:0000256" key="2">
    <source>
        <dbReference type="ARBA" id="ARBA00022737"/>
    </source>
</evidence>
<dbReference type="GO" id="GO:1902494">
    <property type="term" value="C:catalytic complex"/>
    <property type="evidence" value="ECO:0007669"/>
    <property type="project" value="UniProtKB-ARBA"/>
</dbReference>
<feature type="region of interest" description="Disordered" evidence="8">
    <location>
        <begin position="63"/>
        <end position="131"/>
    </location>
</feature>
<dbReference type="FunFam" id="1.25.40.10:FF:000112">
    <property type="entry name" value="FAM10 family protein"/>
    <property type="match status" value="1"/>
</dbReference>
<comment type="similarity">
    <text evidence="1">Belongs to the FAM10 family.</text>
</comment>
<dbReference type="CDD" id="cd14438">
    <property type="entry name" value="Hip_N"/>
    <property type="match status" value="1"/>
</dbReference>